<dbReference type="Proteomes" id="UP000002318">
    <property type="component" value="Chromosome"/>
</dbReference>
<dbReference type="STRING" id="573413.Spirs_3164"/>
<keyword evidence="1" id="KW-0472">Membrane</keyword>
<feature type="transmembrane region" description="Helical" evidence="1">
    <location>
        <begin position="105"/>
        <end position="132"/>
    </location>
</feature>
<sequence>MSFSIRRLFLLMKRDLHTQWRNAFLALAAAIAVIIVLGVLVAWQGDTRQFHDILFPLLFLPGGYILTSRSFSDLHHKASIRHFILLPAGAGEKTLSRLLFSGPCYLLLAIFGYSIAALCAHFLTLLLFRNAIPFFTPFTRNLRFLYANYLASQSLFFLGAAWFRKNHFLKTVLTLTLLSFFFSLLGLLAQRLAFGGLYQLNHLDPSIFRPLLGRGLMEGLIRCAKIFYWGILPPFCWLVSWLRIREAEVSHGV</sequence>
<protein>
    <submittedName>
        <fullName evidence="2">Uncharacterized protein</fullName>
    </submittedName>
</protein>
<proteinExistence type="predicted"/>
<feature type="transmembrane region" description="Helical" evidence="1">
    <location>
        <begin position="144"/>
        <end position="163"/>
    </location>
</feature>
<evidence type="ECO:0000256" key="1">
    <source>
        <dbReference type="SAM" id="Phobius"/>
    </source>
</evidence>
<dbReference type="eggNOG" id="ENOG50339JU">
    <property type="taxonomic scope" value="Bacteria"/>
</dbReference>
<keyword evidence="3" id="KW-1185">Reference proteome</keyword>
<dbReference type="KEGG" id="ssm:Spirs_3164"/>
<keyword evidence="1" id="KW-1133">Transmembrane helix</keyword>
<name>E1R5D4_SEDSS</name>
<feature type="transmembrane region" description="Helical" evidence="1">
    <location>
        <begin position="49"/>
        <end position="67"/>
    </location>
</feature>
<dbReference type="HOGENOM" id="CLU_1077297_0_0_12"/>
<organism evidence="2 3">
    <name type="scientific">Sediminispirochaeta smaragdinae (strain DSM 11293 / JCM 15392 / SEBR 4228)</name>
    <name type="common">Spirochaeta smaragdinae</name>
    <dbReference type="NCBI Taxonomy" id="573413"/>
    <lineage>
        <taxon>Bacteria</taxon>
        <taxon>Pseudomonadati</taxon>
        <taxon>Spirochaetota</taxon>
        <taxon>Spirochaetia</taxon>
        <taxon>Spirochaetales</taxon>
        <taxon>Spirochaetaceae</taxon>
        <taxon>Sediminispirochaeta</taxon>
    </lineage>
</organism>
<evidence type="ECO:0000313" key="3">
    <source>
        <dbReference type="Proteomes" id="UP000002318"/>
    </source>
</evidence>
<keyword evidence="1" id="KW-0812">Transmembrane</keyword>
<evidence type="ECO:0000313" key="2">
    <source>
        <dbReference type="EMBL" id="ADK82262.1"/>
    </source>
</evidence>
<gene>
    <name evidence="2" type="ordered locus">Spirs_3164</name>
</gene>
<reference evidence="2 3" key="1">
    <citation type="journal article" date="2010" name="Stand. Genomic Sci.">
        <title>Complete genome sequence of Spirochaeta smaragdinae type strain (SEBR 4228).</title>
        <authorList>
            <person name="Mavromatis K."/>
            <person name="Yasawong M."/>
            <person name="Chertkov O."/>
            <person name="Lapidus A."/>
            <person name="Lucas S."/>
            <person name="Nolan M."/>
            <person name="Del Rio T.G."/>
            <person name="Tice H."/>
            <person name="Cheng J.F."/>
            <person name="Pitluck S."/>
            <person name="Liolios K."/>
            <person name="Ivanova N."/>
            <person name="Tapia R."/>
            <person name="Han C."/>
            <person name="Bruce D."/>
            <person name="Goodwin L."/>
            <person name="Pati A."/>
            <person name="Chen A."/>
            <person name="Palaniappan K."/>
            <person name="Land M."/>
            <person name="Hauser L."/>
            <person name="Chang Y.J."/>
            <person name="Jeffries C.D."/>
            <person name="Detter J.C."/>
            <person name="Rohde M."/>
            <person name="Brambilla E."/>
            <person name="Spring S."/>
            <person name="Goker M."/>
            <person name="Sikorski J."/>
            <person name="Woyke T."/>
            <person name="Bristow J."/>
            <person name="Eisen J.A."/>
            <person name="Markowitz V."/>
            <person name="Hugenholtz P."/>
            <person name="Klenk H.P."/>
            <person name="Kyrpides N.C."/>
        </authorList>
    </citation>
    <scope>NUCLEOTIDE SEQUENCE [LARGE SCALE GENOMIC DNA]</scope>
    <source>
        <strain evidence="3">DSM 11293 / JCM 15392 / SEBR 4228</strain>
    </source>
</reference>
<dbReference type="AlphaFoldDB" id="E1R5D4"/>
<dbReference type="EMBL" id="CP002116">
    <property type="protein sequence ID" value="ADK82262.1"/>
    <property type="molecule type" value="Genomic_DNA"/>
</dbReference>
<dbReference type="RefSeq" id="WP_013255721.1">
    <property type="nucleotide sequence ID" value="NC_014364.1"/>
</dbReference>
<dbReference type="OrthoDB" id="370495at2"/>
<feature type="transmembrane region" description="Helical" evidence="1">
    <location>
        <begin position="175"/>
        <end position="194"/>
    </location>
</feature>
<feature type="transmembrane region" description="Helical" evidence="1">
    <location>
        <begin position="20"/>
        <end position="43"/>
    </location>
</feature>
<accession>E1R5D4</accession>
<feature type="transmembrane region" description="Helical" evidence="1">
    <location>
        <begin position="226"/>
        <end position="244"/>
    </location>
</feature>